<sequence>MGYLAVCLTKFVQQTVVVLRGYRFCAGLTIGMVLAFLLKEEILLLREGIGQILNIPWALLSDALTQYKNFLLEEESWDHANCNASSEPIATEPYHRLLDELPGAYGKVPQINLKLNKIFLKRLDESDYLHSQSGDSTCLPLQLRRITFQLWVDFLLHVNKLMVGT</sequence>
<dbReference type="RefSeq" id="XP_033238734.1">
    <property type="nucleotide sequence ID" value="XM_033382843.1"/>
</dbReference>
<evidence type="ECO:0000313" key="2">
    <source>
        <dbReference type="Proteomes" id="UP000001819"/>
    </source>
</evidence>
<dbReference type="InParanoid" id="A0A6I8W7X8"/>
<keyword evidence="1" id="KW-0812">Transmembrane</keyword>
<organism evidence="2 3">
    <name type="scientific">Drosophila pseudoobscura pseudoobscura</name>
    <name type="common">Fruit fly</name>
    <dbReference type="NCBI Taxonomy" id="46245"/>
    <lineage>
        <taxon>Eukaryota</taxon>
        <taxon>Metazoa</taxon>
        <taxon>Ecdysozoa</taxon>
        <taxon>Arthropoda</taxon>
        <taxon>Hexapoda</taxon>
        <taxon>Insecta</taxon>
        <taxon>Pterygota</taxon>
        <taxon>Neoptera</taxon>
        <taxon>Endopterygota</taxon>
        <taxon>Diptera</taxon>
        <taxon>Brachycera</taxon>
        <taxon>Muscomorpha</taxon>
        <taxon>Ephydroidea</taxon>
        <taxon>Drosophilidae</taxon>
        <taxon>Drosophila</taxon>
        <taxon>Sophophora</taxon>
    </lineage>
</organism>
<keyword evidence="2" id="KW-1185">Reference proteome</keyword>
<reference evidence="3" key="1">
    <citation type="submission" date="2025-08" db="UniProtKB">
        <authorList>
            <consortium name="RefSeq"/>
        </authorList>
    </citation>
    <scope>IDENTIFICATION</scope>
    <source>
        <strain evidence="3">MV-25-SWS-2005</strain>
        <tissue evidence="3">Whole body</tissue>
    </source>
</reference>
<keyword evidence="1" id="KW-1133">Transmembrane helix</keyword>
<name>A0A6I8W7X8_DROPS</name>
<evidence type="ECO:0000313" key="3">
    <source>
        <dbReference type="RefSeq" id="XP_033238734.1"/>
    </source>
</evidence>
<accession>A0A6I8W7X8</accession>
<keyword evidence="1" id="KW-0472">Membrane</keyword>
<dbReference type="KEGG" id="dpo:117184572"/>
<proteinExistence type="predicted"/>
<protein>
    <submittedName>
        <fullName evidence="3">Uncharacterized protein</fullName>
    </submittedName>
</protein>
<feature type="transmembrane region" description="Helical" evidence="1">
    <location>
        <begin position="20"/>
        <end position="38"/>
    </location>
</feature>
<dbReference type="AlphaFoldDB" id="A0A6I8W7X8"/>
<gene>
    <name evidence="3" type="primary">LOC117184572</name>
</gene>
<dbReference type="ExpressionAtlas" id="A0A6I8W7X8">
    <property type="expression patterns" value="baseline"/>
</dbReference>
<evidence type="ECO:0000256" key="1">
    <source>
        <dbReference type="SAM" id="Phobius"/>
    </source>
</evidence>
<dbReference type="Proteomes" id="UP000001819">
    <property type="component" value="Chromosome X"/>
</dbReference>